<dbReference type="SUPFAM" id="SSF56935">
    <property type="entry name" value="Porins"/>
    <property type="match status" value="1"/>
</dbReference>
<dbReference type="CDD" id="cd00342">
    <property type="entry name" value="gram_neg_porins"/>
    <property type="match status" value="1"/>
</dbReference>
<evidence type="ECO:0000256" key="1">
    <source>
        <dbReference type="ARBA" id="ARBA00004571"/>
    </source>
</evidence>
<keyword evidence="10" id="KW-0998">Cell outer membrane</keyword>
<evidence type="ECO:0000259" key="12">
    <source>
        <dbReference type="Pfam" id="PF13609"/>
    </source>
</evidence>
<evidence type="ECO:0000256" key="4">
    <source>
        <dbReference type="ARBA" id="ARBA00022452"/>
    </source>
</evidence>
<sequence>MKKIHVVSKAVAVTGLLLGFTASDAVAQASVQVYGLVGAYVGSAKRSGDASSVLQEGGGGLTTSYLGFKGNEDLGSGYKAVFALESFFRPDTGEQGRSATDPFFARNAWVGIEGGFGRVTLGRQTNPTYTNMATLSPFGSSVVFSPLVLQSFVATYGSAIVGDTVWNNVIEYTSPNLGGFKGAAVYGSGEVPGQPGIANMGLHGSYTQGPFTAALSAQRVRVNTPSSAVSQQDAYLGGVTYDFKLLKIYTSLEKTSSSSGIASKTYDAGLSIPITKNGSLLAEVARTKVNAPKNIETARTTASIGYDHFLSKRTDVYAIYVFDKKSNAGSAGTVGVGMRHTF</sequence>
<dbReference type="Gene3D" id="2.40.160.10">
    <property type="entry name" value="Porin"/>
    <property type="match status" value="1"/>
</dbReference>
<protein>
    <submittedName>
        <fullName evidence="13">Porin</fullName>
    </submittedName>
</protein>
<feature type="signal peptide" evidence="11">
    <location>
        <begin position="1"/>
        <end position="27"/>
    </location>
</feature>
<comment type="caution">
    <text evidence="13">The sequence shown here is derived from an EMBL/GenBank/DDBJ whole genome shotgun (WGS) entry which is preliminary data.</text>
</comment>
<dbReference type="InterPro" id="IPR033900">
    <property type="entry name" value="Gram_neg_porin_domain"/>
</dbReference>
<dbReference type="EMBL" id="JBHRTP010000040">
    <property type="protein sequence ID" value="MFC3108953.1"/>
    <property type="molecule type" value="Genomic_DNA"/>
</dbReference>
<evidence type="ECO:0000256" key="3">
    <source>
        <dbReference type="ARBA" id="ARBA00022448"/>
    </source>
</evidence>
<keyword evidence="4" id="KW-1134">Transmembrane beta strand</keyword>
<evidence type="ECO:0000256" key="7">
    <source>
        <dbReference type="ARBA" id="ARBA00023065"/>
    </source>
</evidence>
<evidence type="ECO:0000256" key="10">
    <source>
        <dbReference type="ARBA" id="ARBA00023237"/>
    </source>
</evidence>
<keyword evidence="3" id="KW-0813">Transport</keyword>
<dbReference type="InterPro" id="IPR050298">
    <property type="entry name" value="Gram-neg_bact_OMP"/>
</dbReference>
<dbReference type="RefSeq" id="WP_390323528.1">
    <property type="nucleotide sequence ID" value="NZ_JBHRTP010000040.1"/>
</dbReference>
<keyword evidence="14" id="KW-1185">Reference proteome</keyword>
<reference evidence="14" key="1">
    <citation type="journal article" date="2019" name="Int. J. Syst. Evol. Microbiol.">
        <title>The Global Catalogue of Microorganisms (GCM) 10K type strain sequencing project: providing services to taxonomists for standard genome sequencing and annotation.</title>
        <authorList>
            <consortium name="The Broad Institute Genomics Platform"/>
            <consortium name="The Broad Institute Genome Sequencing Center for Infectious Disease"/>
            <person name="Wu L."/>
            <person name="Ma J."/>
        </authorList>
    </citation>
    <scope>NUCLEOTIDE SEQUENCE [LARGE SCALE GENOMIC DNA]</scope>
    <source>
        <strain evidence="14">KCTC 42986</strain>
    </source>
</reference>
<evidence type="ECO:0000256" key="2">
    <source>
        <dbReference type="ARBA" id="ARBA00011233"/>
    </source>
</evidence>
<dbReference type="PANTHER" id="PTHR34501:SF9">
    <property type="entry name" value="MAJOR OUTER MEMBRANE PROTEIN P.IA"/>
    <property type="match status" value="1"/>
</dbReference>
<evidence type="ECO:0000256" key="5">
    <source>
        <dbReference type="ARBA" id="ARBA00022692"/>
    </source>
</evidence>
<dbReference type="Proteomes" id="UP001595530">
    <property type="component" value="Unassembled WGS sequence"/>
</dbReference>
<accession>A0ABV7F1L5</accession>
<feature type="chain" id="PRO_5045534010" evidence="11">
    <location>
        <begin position="28"/>
        <end position="342"/>
    </location>
</feature>
<gene>
    <name evidence="13" type="ORF">ACFOFO_13455</name>
</gene>
<keyword evidence="6 11" id="KW-0732">Signal</keyword>
<keyword evidence="8" id="KW-0626">Porin</keyword>
<comment type="subcellular location">
    <subcellularLocation>
        <location evidence="1">Cell outer membrane</location>
        <topology evidence="1">Multi-pass membrane protein</topology>
    </subcellularLocation>
</comment>
<dbReference type="Pfam" id="PF13609">
    <property type="entry name" value="Porin_4"/>
    <property type="match status" value="1"/>
</dbReference>
<evidence type="ECO:0000256" key="9">
    <source>
        <dbReference type="ARBA" id="ARBA00023136"/>
    </source>
</evidence>
<evidence type="ECO:0000256" key="8">
    <source>
        <dbReference type="ARBA" id="ARBA00023114"/>
    </source>
</evidence>
<comment type="subunit">
    <text evidence="2">Homotrimer.</text>
</comment>
<evidence type="ECO:0000313" key="14">
    <source>
        <dbReference type="Proteomes" id="UP001595530"/>
    </source>
</evidence>
<feature type="domain" description="Porin" evidence="12">
    <location>
        <begin position="17"/>
        <end position="327"/>
    </location>
</feature>
<organism evidence="13 14">
    <name type="scientific">Undibacterium arcticum</name>
    <dbReference type="NCBI Taxonomy" id="1762892"/>
    <lineage>
        <taxon>Bacteria</taxon>
        <taxon>Pseudomonadati</taxon>
        <taxon>Pseudomonadota</taxon>
        <taxon>Betaproteobacteria</taxon>
        <taxon>Burkholderiales</taxon>
        <taxon>Oxalobacteraceae</taxon>
        <taxon>Undibacterium</taxon>
    </lineage>
</organism>
<evidence type="ECO:0000256" key="11">
    <source>
        <dbReference type="SAM" id="SignalP"/>
    </source>
</evidence>
<keyword evidence="7" id="KW-0406">Ion transport</keyword>
<dbReference type="InterPro" id="IPR023614">
    <property type="entry name" value="Porin_dom_sf"/>
</dbReference>
<keyword evidence="9" id="KW-0472">Membrane</keyword>
<proteinExistence type="predicted"/>
<dbReference type="PANTHER" id="PTHR34501">
    <property type="entry name" value="PROTEIN YDDL-RELATED"/>
    <property type="match status" value="1"/>
</dbReference>
<name>A0ABV7F1L5_9BURK</name>
<keyword evidence="5" id="KW-0812">Transmembrane</keyword>
<evidence type="ECO:0000256" key="6">
    <source>
        <dbReference type="ARBA" id="ARBA00022729"/>
    </source>
</evidence>
<evidence type="ECO:0000313" key="13">
    <source>
        <dbReference type="EMBL" id="MFC3108953.1"/>
    </source>
</evidence>